<evidence type="ECO:0000313" key="3">
    <source>
        <dbReference type="Proteomes" id="UP001058974"/>
    </source>
</evidence>
<keyword evidence="3" id="KW-1185">Reference proteome</keyword>
<dbReference type="Pfam" id="PF00646">
    <property type="entry name" value="F-box"/>
    <property type="match status" value="1"/>
</dbReference>
<dbReference type="Pfam" id="PF07734">
    <property type="entry name" value="FBA_1"/>
    <property type="match status" value="1"/>
</dbReference>
<dbReference type="PANTHER" id="PTHR31672">
    <property type="entry name" value="BNACNNG10540D PROTEIN"/>
    <property type="match status" value="1"/>
</dbReference>
<dbReference type="NCBIfam" id="TIGR01640">
    <property type="entry name" value="F_box_assoc_1"/>
    <property type="match status" value="1"/>
</dbReference>
<accession>A0A9D4XWV8</accession>
<organism evidence="2 3">
    <name type="scientific">Pisum sativum</name>
    <name type="common">Garden pea</name>
    <name type="synonym">Lathyrus oleraceus</name>
    <dbReference type="NCBI Taxonomy" id="3888"/>
    <lineage>
        <taxon>Eukaryota</taxon>
        <taxon>Viridiplantae</taxon>
        <taxon>Streptophyta</taxon>
        <taxon>Embryophyta</taxon>
        <taxon>Tracheophyta</taxon>
        <taxon>Spermatophyta</taxon>
        <taxon>Magnoliopsida</taxon>
        <taxon>eudicotyledons</taxon>
        <taxon>Gunneridae</taxon>
        <taxon>Pentapetalae</taxon>
        <taxon>rosids</taxon>
        <taxon>fabids</taxon>
        <taxon>Fabales</taxon>
        <taxon>Fabaceae</taxon>
        <taxon>Papilionoideae</taxon>
        <taxon>50 kb inversion clade</taxon>
        <taxon>NPAAA clade</taxon>
        <taxon>Hologalegina</taxon>
        <taxon>IRL clade</taxon>
        <taxon>Fabeae</taxon>
        <taxon>Lathyrus</taxon>
    </lineage>
</organism>
<dbReference type="Proteomes" id="UP001058974">
    <property type="component" value="Chromosome 3"/>
</dbReference>
<feature type="non-terminal residue" evidence="2">
    <location>
        <position position="1"/>
    </location>
</feature>
<feature type="domain" description="F-box" evidence="1">
    <location>
        <begin position="14"/>
        <end position="54"/>
    </location>
</feature>
<name>A0A9D4XWV8_PEA</name>
<dbReference type="InterPro" id="IPR050796">
    <property type="entry name" value="SCF_F-box_component"/>
</dbReference>
<dbReference type="InterPro" id="IPR006527">
    <property type="entry name" value="F-box-assoc_dom_typ1"/>
</dbReference>
<dbReference type="EMBL" id="JAMSHJ010000003">
    <property type="protein sequence ID" value="KAI5429013.1"/>
    <property type="molecule type" value="Genomic_DNA"/>
</dbReference>
<gene>
    <name evidence="2" type="ORF">KIW84_033852</name>
</gene>
<reference evidence="2 3" key="1">
    <citation type="journal article" date="2022" name="Nat. Genet.">
        <title>Improved pea reference genome and pan-genome highlight genomic features and evolutionary characteristics.</title>
        <authorList>
            <person name="Yang T."/>
            <person name="Liu R."/>
            <person name="Luo Y."/>
            <person name="Hu S."/>
            <person name="Wang D."/>
            <person name="Wang C."/>
            <person name="Pandey M.K."/>
            <person name="Ge S."/>
            <person name="Xu Q."/>
            <person name="Li N."/>
            <person name="Li G."/>
            <person name="Huang Y."/>
            <person name="Saxena R.K."/>
            <person name="Ji Y."/>
            <person name="Li M."/>
            <person name="Yan X."/>
            <person name="He Y."/>
            <person name="Liu Y."/>
            <person name="Wang X."/>
            <person name="Xiang C."/>
            <person name="Varshney R.K."/>
            <person name="Ding H."/>
            <person name="Gao S."/>
            <person name="Zong X."/>
        </authorList>
    </citation>
    <scope>NUCLEOTIDE SEQUENCE [LARGE SCALE GENOMIC DNA]</scope>
    <source>
        <strain evidence="2 3">cv. Zhongwan 6</strain>
    </source>
</reference>
<dbReference type="Gramene" id="Psat03G0385200-T1">
    <property type="protein sequence ID" value="KAI5429013.1"/>
    <property type="gene ID" value="KIW84_033852"/>
</dbReference>
<dbReference type="PANTHER" id="PTHR31672:SF13">
    <property type="entry name" value="F-BOX PROTEIN CPR30-LIKE"/>
    <property type="match status" value="1"/>
</dbReference>
<dbReference type="SMART" id="SM00256">
    <property type="entry name" value="FBOX"/>
    <property type="match status" value="1"/>
</dbReference>
<dbReference type="InterPro" id="IPR017451">
    <property type="entry name" value="F-box-assoc_interact_dom"/>
</dbReference>
<comment type="caution">
    <text evidence="2">The sequence shown here is derived from an EMBL/GenBank/DDBJ whole genome shotgun (WGS) entry which is preliminary data.</text>
</comment>
<dbReference type="InterPro" id="IPR001810">
    <property type="entry name" value="F-box_dom"/>
</dbReference>
<proteinExistence type="predicted"/>
<dbReference type="SUPFAM" id="SSF81383">
    <property type="entry name" value="F-box domain"/>
    <property type="match status" value="1"/>
</dbReference>
<evidence type="ECO:0000259" key="1">
    <source>
        <dbReference type="SMART" id="SM00256"/>
    </source>
</evidence>
<protein>
    <recommendedName>
        <fullName evidence="1">F-box domain-containing protein</fullName>
    </recommendedName>
</protein>
<sequence length="391" mass="45642">LTNFKIMKPFQVFLHNDLVTEVLSVLPVKSLIRFKCVSKHWKTLISDHSFVKLHLRRSETRNLVLVTCHIIATPKEPDRSIVPYPIRRLLDNPLFMLFDDLNYHLNYKGCDYIVGSCNGLILLAGEHFNCYFRNQDRSRSYWLSVWNPATRSISKSFGYIHEFGESIYQAFNFAFGYDNSNETYKVAAFRYLPDKSEVRVLSLGDNVWRNVECFKDVILPYKYVYLSETINWLAKDISVEQIVIISFDLTTETFKKMDVPGGFNGVLSCEPKPVLAVLGGCLCFSYYYEEMDFVIWKMNEFGVEDSWTLFLKMNGQNLGIDYDHSNYRYPWVPLLLSDDTLILTSSNESQAILYNRRDNRVTRTNIIANRTNFSLEWEDAKVYVESLVPIF</sequence>
<dbReference type="AlphaFoldDB" id="A0A9D4XWV8"/>
<evidence type="ECO:0000313" key="2">
    <source>
        <dbReference type="EMBL" id="KAI5429013.1"/>
    </source>
</evidence>
<dbReference type="Gene3D" id="1.20.1280.50">
    <property type="match status" value="1"/>
</dbReference>
<dbReference type="CDD" id="cd22157">
    <property type="entry name" value="F-box_AtFBW1-like"/>
    <property type="match status" value="1"/>
</dbReference>
<dbReference type="InterPro" id="IPR036047">
    <property type="entry name" value="F-box-like_dom_sf"/>
</dbReference>